<sequence>MARFPSDSTARVLRYRLPDAGSHSSCTSTRGGPDREHLHGPGPPEPLVPGGPASRSLRRRPSAVLFSPAGSAFGRRTGEGSPPPSRSVLLPPDESRASRLERPALRVAALRFPLCARAGVHNSCPPKRPTLTGFLQSARTGRLLRTPLVPTLCPQPPQKLRAPAPPLSSQSTASMGAVAILFSLVRQGGSLIAMVTGVESSWSWSTLLPAVRQYRFQWSSGGSVSFTQ</sequence>
<gene>
    <name evidence="2" type="ORF">NDU88_002190</name>
</gene>
<evidence type="ECO:0000256" key="1">
    <source>
        <dbReference type="SAM" id="MobiDB-lite"/>
    </source>
</evidence>
<accession>A0AAV7T2T4</accession>
<name>A0AAV7T2T4_PLEWA</name>
<keyword evidence="3" id="KW-1185">Reference proteome</keyword>
<evidence type="ECO:0000313" key="2">
    <source>
        <dbReference type="EMBL" id="KAJ1170312.1"/>
    </source>
</evidence>
<dbReference type="EMBL" id="JANPWB010000007">
    <property type="protein sequence ID" value="KAJ1170312.1"/>
    <property type="molecule type" value="Genomic_DNA"/>
</dbReference>
<evidence type="ECO:0000313" key="3">
    <source>
        <dbReference type="Proteomes" id="UP001066276"/>
    </source>
</evidence>
<reference evidence="2" key="1">
    <citation type="journal article" date="2022" name="bioRxiv">
        <title>Sequencing and chromosome-scale assembly of the giantPleurodeles waltlgenome.</title>
        <authorList>
            <person name="Brown T."/>
            <person name="Elewa A."/>
            <person name="Iarovenko S."/>
            <person name="Subramanian E."/>
            <person name="Araus A.J."/>
            <person name="Petzold A."/>
            <person name="Susuki M."/>
            <person name="Suzuki K.-i.T."/>
            <person name="Hayashi T."/>
            <person name="Toyoda A."/>
            <person name="Oliveira C."/>
            <person name="Osipova E."/>
            <person name="Leigh N.D."/>
            <person name="Simon A."/>
            <person name="Yun M.H."/>
        </authorList>
    </citation>
    <scope>NUCLEOTIDE SEQUENCE</scope>
    <source>
        <strain evidence="2">20211129_DDA</strain>
        <tissue evidence="2">Liver</tissue>
    </source>
</reference>
<protein>
    <submittedName>
        <fullName evidence="2">Uncharacterized protein</fullName>
    </submittedName>
</protein>
<dbReference type="Proteomes" id="UP001066276">
    <property type="component" value="Chromosome 4_1"/>
</dbReference>
<comment type="caution">
    <text evidence="2">The sequence shown here is derived from an EMBL/GenBank/DDBJ whole genome shotgun (WGS) entry which is preliminary data.</text>
</comment>
<proteinExistence type="predicted"/>
<organism evidence="2 3">
    <name type="scientific">Pleurodeles waltl</name>
    <name type="common">Iberian ribbed newt</name>
    <dbReference type="NCBI Taxonomy" id="8319"/>
    <lineage>
        <taxon>Eukaryota</taxon>
        <taxon>Metazoa</taxon>
        <taxon>Chordata</taxon>
        <taxon>Craniata</taxon>
        <taxon>Vertebrata</taxon>
        <taxon>Euteleostomi</taxon>
        <taxon>Amphibia</taxon>
        <taxon>Batrachia</taxon>
        <taxon>Caudata</taxon>
        <taxon>Salamandroidea</taxon>
        <taxon>Salamandridae</taxon>
        <taxon>Pleurodelinae</taxon>
        <taxon>Pleurodeles</taxon>
    </lineage>
</organism>
<dbReference type="AlphaFoldDB" id="A0AAV7T2T4"/>
<feature type="region of interest" description="Disordered" evidence="1">
    <location>
        <begin position="15"/>
        <end position="96"/>
    </location>
</feature>